<dbReference type="InterPro" id="IPR053144">
    <property type="entry name" value="Acetyltransferase_Butenolide"/>
</dbReference>
<dbReference type="GO" id="GO:0016747">
    <property type="term" value="F:acyltransferase activity, transferring groups other than amino-acyl groups"/>
    <property type="evidence" value="ECO:0007669"/>
    <property type="project" value="InterPro"/>
</dbReference>
<evidence type="ECO:0000313" key="3">
    <source>
        <dbReference type="Proteomes" id="UP000253872"/>
    </source>
</evidence>
<proteinExistence type="predicted"/>
<dbReference type="STRING" id="1035839.GCA_000238795_00004"/>
<dbReference type="Gene3D" id="3.40.630.30">
    <property type="match status" value="1"/>
</dbReference>
<dbReference type="EMBL" id="QEPN01000014">
    <property type="protein sequence ID" value="RDE69745.1"/>
    <property type="molecule type" value="Genomic_DNA"/>
</dbReference>
<dbReference type="CDD" id="cd04301">
    <property type="entry name" value="NAT_SF"/>
    <property type="match status" value="1"/>
</dbReference>
<dbReference type="PANTHER" id="PTHR43233:SF1">
    <property type="entry name" value="FAMILY N-ACETYLTRANSFERASE, PUTATIVE (AFU_ORTHOLOGUE AFUA_6G03350)-RELATED"/>
    <property type="match status" value="1"/>
</dbReference>
<dbReference type="RefSeq" id="WP_111404521.1">
    <property type="nucleotide sequence ID" value="NZ_QEPN01000014.1"/>
</dbReference>
<comment type="caution">
    <text evidence="2">The sequence shown here is derived from an EMBL/GenBank/DDBJ whole genome shotgun (WGS) entry which is preliminary data.</text>
</comment>
<dbReference type="PROSITE" id="PS51186">
    <property type="entry name" value="GNAT"/>
    <property type="match status" value="1"/>
</dbReference>
<dbReference type="PANTHER" id="PTHR43233">
    <property type="entry name" value="FAMILY N-ACETYLTRANSFERASE, PUTATIVE (AFU_ORTHOLOGUE AFUA_6G03350)-RELATED"/>
    <property type="match status" value="1"/>
</dbReference>
<sequence>MIHYKINEPISVKQFIELLNKTTLGSRRPLDDEARVAMMLHHADLLVTAWDDEQLVGVARSVTDFAYCCYLSDLAVDEQYQKQGIGQQLIKYTKQALHPQAKIVLLAAPQAVEYYPHIGFMQHMSAWTKS</sequence>
<evidence type="ECO:0000313" key="2">
    <source>
        <dbReference type="EMBL" id="RDE69745.1"/>
    </source>
</evidence>
<protein>
    <submittedName>
        <fullName evidence="2">GNAT family N-acetyltransferase</fullName>
    </submittedName>
</protein>
<evidence type="ECO:0000259" key="1">
    <source>
        <dbReference type="PROSITE" id="PS51186"/>
    </source>
</evidence>
<accession>A0A369Y9P8</accession>
<dbReference type="InterPro" id="IPR000182">
    <property type="entry name" value="GNAT_dom"/>
</dbReference>
<dbReference type="SUPFAM" id="SSF55729">
    <property type="entry name" value="Acyl-CoA N-acyltransferases (Nat)"/>
    <property type="match status" value="1"/>
</dbReference>
<dbReference type="InterPro" id="IPR016181">
    <property type="entry name" value="Acyl_CoA_acyltransferase"/>
</dbReference>
<organism evidence="2 3">
    <name type="scientific">Haemophilus sputorum</name>
    <dbReference type="NCBI Taxonomy" id="1078480"/>
    <lineage>
        <taxon>Bacteria</taxon>
        <taxon>Pseudomonadati</taxon>
        <taxon>Pseudomonadota</taxon>
        <taxon>Gammaproteobacteria</taxon>
        <taxon>Pasteurellales</taxon>
        <taxon>Pasteurellaceae</taxon>
        <taxon>Haemophilus</taxon>
    </lineage>
</organism>
<gene>
    <name evidence="2" type="ORF">DPV93_10745</name>
</gene>
<name>A0A369Y9P8_9PAST</name>
<keyword evidence="2" id="KW-0808">Transferase</keyword>
<dbReference type="AlphaFoldDB" id="A0A369Y9P8"/>
<reference evidence="2 3" key="1">
    <citation type="submission" date="2018-05" db="EMBL/GenBank/DDBJ databases">
        <title>Draft Genome Sequences for a Diverse set of 7 Haemophilus Species.</title>
        <authorList>
            <person name="Nichols M."/>
            <person name="Topaz N."/>
            <person name="Wang X."/>
            <person name="Wang X."/>
            <person name="Boxrud D."/>
        </authorList>
    </citation>
    <scope>NUCLEOTIDE SEQUENCE [LARGE SCALE GENOMIC DNA]</scope>
    <source>
        <strain evidence="2 3">C2002001239</strain>
    </source>
</reference>
<feature type="domain" description="N-acetyltransferase" evidence="1">
    <location>
        <begin position="2"/>
        <end position="130"/>
    </location>
</feature>
<dbReference type="Pfam" id="PF13673">
    <property type="entry name" value="Acetyltransf_10"/>
    <property type="match status" value="1"/>
</dbReference>
<dbReference type="Proteomes" id="UP000253872">
    <property type="component" value="Unassembled WGS sequence"/>
</dbReference>